<name>A0A017HPZ8_9RHOB</name>
<proteinExistence type="predicted"/>
<sequence length="148" mass="15783">MRALLLALCLIAAGPALAWCPLGCDTTWTGAEAAERLAYHFGSLPKGTEVVALAEGGFQDITLQARLSTDAKGLKDLLAVLGLSEDDLRPKAHPFLGGEGPAWFDYAAQEGLVSAEGQTHWLDPVAVAAAPDPESPERWRVYLWANLT</sequence>
<evidence type="ECO:0000313" key="2">
    <source>
        <dbReference type="EMBL" id="EYD76248.1"/>
    </source>
</evidence>
<accession>A0A017HPZ8</accession>
<dbReference type="Proteomes" id="UP000019666">
    <property type="component" value="Unassembled WGS sequence"/>
</dbReference>
<keyword evidence="1" id="KW-0732">Signal</keyword>
<keyword evidence="3" id="KW-1185">Reference proteome</keyword>
<dbReference type="STRING" id="442562.Rumeso_02172"/>
<dbReference type="AlphaFoldDB" id="A0A017HPZ8"/>
<reference evidence="2 3" key="1">
    <citation type="submission" date="2013-02" db="EMBL/GenBank/DDBJ databases">
        <authorList>
            <person name="Fiebig A."/>
            <person name="Goeker M."/>
            <person name="Klenk H.-P.P."/>
        </authorList>
    </citation>
    <scope>NUCLEOTIDE SEQUENCE [LARGE SCALE GENOMIC DNA]</scope>
    <source>
        <strain evidence="2 3">DSM 19309</strain>
    </source>
</reference>
<comment type="caution">
    <text evidence="2">The sequence shown here is derived from an EMBL/GenBank/DDBJ whole genome shotgun (WGS) entry which is preliminary data.</text>
</comment>
<protein>
    <submittedName>
        <fullName evidence="2">Uncharacterized protein</fullName>
    </submittedName>
</protein>
<feature type="signal peptide" evidence="1">
    <location>
        <begin position="1"/>
        <end position="18"/>
    </location>
</feature>
<evidence type="ECO:0000313" key="3">
    <source>
        <dbReference type="Proteomes" id="UP000019666"/>
    </source>
</evidence>
<evidence type="ECO:0000256" key="1">
    <source>
        <dbReference type="SAM" id="SignalP"/>
    </source>
</evidence>
<dbReference type="EMBL" id="AOSK01000054">
    <property type="protein sequence ID" value="EYD76248.1"/>
    <property type="molecule type" value="Genomic_DNA"/>
</dbReference>
<dbReference type="HOGENOM" id="CLU_1757469_0_0_5"/>
<feature type="chain" id="PRO_5001496022" evidence="1">
    <location>
        <begin position="19"/>
        <end position="148"/>
    </location>
</feature>
<gene>
    <name evidence="2" type="ORF">Rumeso_02172</name>
</gene>
<organism evidence="2 3">
    <name type="scientific">Rubellimicrobium mesophilum DSM 19309</name>
    <dbReference type="NCBI Taxonomy" id="442562"/>
    <lineage>
        <taxon>Bacteria</taxon>
        <taxon>Pseudomonadati</taxon>
        <taxon>Pseudomonadota</taxon>
        <taxon>Alphaproteobacteria</taxon>
        <taxon>Rhodobacterales</taxon>
        <taxon>Roseobacteraceae</taxon>
        <taxon>Rubellimicrobium</taxon>
    </lineage>
</organism>
<dbReference type="RefSeq" id="WP_051521300.1">
    <property type="nucleotide sequence ID" value="NZ_KK088576.1"/>
</dbReference>